<name>A0A9P6NF21_9BASI</name>
<dbReference type="EMBL" id="MU167273">
    <property type="protein sequence ID" value="KAG0145661.1"/>
    <property type="molecule type" value="Genomic_DNA"/>
</dbReference>
<dbReference type="Proteomes" id="UP000886653">
    <property type="component" value="Unassembled WGS sequence"/>
</dbReference>
<gene>
    <name evidence="1" type="ORF">CROQUDRAFT_93646</name>
</gene>
<organism evidence="1 2">
    <name type="scientific">Cronartium quercuum f. sp. fusiforme G11</name>
    <dbReference type="NCBI Taxonomy" id="708437"/>
    <lineage>
        <taxon>Eukaryota</taxon>
        <taxon>Fungi</taxon>
        <taxon>Dikarya</taxon>
        <taxon>Basidiomycota</taxon>
        <taxon>Pucciniomycotina</taxon>
        <taxon>Pucciniomycetes</taxon>
        <taxon>Pucciniales</taxon>
        <taxon>Coleosporiaceae</taxon>
        <taxon>Cronartium</taxon>
    </lineage>
</organism>
<accession>A0A9P6NF21</accession>
<dbReference type="AlphaFoldDB" id="A0A9P6NF21"/>
<comment type="caution">
    <text evidence="1">The sequence shown here is derived from an EMBL/GenBank/DDBJ whole genome shotgun (WGS) entry which is preliminary data.</text>
</comment>
<protein>
    <submittedName>
        <fullName evidence="1">Uncharacterized protein</fullName>
    </submittedName>
</protein>
<sequence>MHETGPKYLAQSVNSAVKQEKIHVQTEHSLTTVKKDIALANLDKFPNHKPPMALFNASSAVYFEDPLAHMVAAEVLFDEEKANQFVSHANDLQWLWLKKEIVTEFCWKQ</sequence>
<reference evidence="1" key="1">
    <citation type="submission" date="2013-11" db="EMBL/GenBank/DDBJ databases">
        <title>Genome sequence of the fusiform rust pathogen reveals effectors for host alternation and coevolution with pine.</title>
        <authorList>
            <consortium name="DOE Joint Genome Institute"/>
            <person name="Smith K."/>
            <person name="Pendleton A."/>
            <person name="Kubisiak T."/>
            <person name="Anderson C."/>
            <person name="Salamov A."/>
            <person name="Aerts A."/>
            <person name="Riley R."/>
            <person name="Clum A."/>
            <person name="Lindquist E."/>
            <person name="Ence D."/>
            <person name="Campbell M."/>
            <person name="Kronenberg Z."/>
            <person name="Feau N."/>
            <person name="Dhillon B."/>
            <person name="Hamelin R."/>
            <person name="Burleigh J."/>
            <person name="Smith J."/>
            <person name="Yandell M."/>
            <person name="Nelson C."/>
            <person name="Grigoriev I."/>
            <person name="Davis J."/>
        </authorList>
    </citation>
    <scope>NUCLEOTIDE SEQUENCE</scope>
    <source>
        <strain evidence="1">G11</strain>
    </source>
</reference>
<evidence type="ECO:0000313" key="2">
    <source>
        <dbReference type="Proteomes" id="UP000886653"/>
    </source>
</evidence>
<evidence type="ECO:0000313" key="1">
    <source>
        <dbReference type="EMBL" id="KAG0145661.1"/>
    </source>
</evidence>
<keyword evidence="2" id="KW-1185">Reference proteome</keyword>
<proteinExistence type="predicted"/>